<organism evidence="4 5">
    <name type="scientific">Mucilaginibacter litoreus</name>
    <dbReference type="NCBI Taxonomy" id="1048221"/>
    <lineage>
        <taxon>Bacteria</taxon>
        <taxon>Pseudomonadati</taxon>
        <taxon>Bacteroidota</taxon>
        <taxon>Sphingobacteriia</taxon>
        <taxon>Sphingobacteriales</taxon>
        <taxon>Sphingobacteriaceae</taxon>
        <taxon>Mucilaginibacter</taxon>
    </lineage>
</organism>
<evidence type="ECO:0000256" key="1">
    <source>
        <dbReference type="ARBA" id="ARBA00023002"/>
    </source>
</evidence>
<dbReference type="InterPro" id="IPR000683">
    <property type="entry name" value="Gfo/Idh/MocA-like_OxRdtase_N"/>
</dbReference>
<keyword evidence="1" id="KW-0560">Oxidoreductase</keyword>
<feature type="domain" description="Gfo/Idh/MocA-like oxidoreductase N-terminal" evidence="2">
    <location>
        <begin position="49"/>
        <end position="168"/>
    </location>
</feature>
<reference evidence="5" key="1">
    <citation type="journal article" date="2019" name="Int. J. Syst. Evol. Microbiol.">
        <title>The Global Catalogue of Microorganisms (GCM) 10K type strain sequencing project: providing services to taxonomists for standard genome sequencing and annotation.</title>
        <authorList>
            <consortium name="The Broad Institute Genomics Platform"/>
            <consortium name="The Broad Institute Genome Sequencing Center for Infectious Disease"/>
            <person name="Wu L."/>
            <person name="Ma J."/>
        </authorList>
    </citation>
    <scope>NUCLEOTIDE SEQUENCE [LARGE SCALE GENOMIC DNA]</scope>
    <source>
        <strain evidence="5">CCUG 61484</strain>
    </source>
</reference>
<dbReference type="InterPro" id="IPR036291">
    <property type="entry name" value="NAD(P)-bd_dom_sf"/>
</dbReference>
<sequence>MSTDRRKFLKHFGTSVLLTSASLSSLAAKEEHEVRILRQQKRMSANDRIRIATIGMGIMGFNDTKAALSVPGVELAGVCDLYKGRLAHAKEVYGNDLFTTMDHRDILERKDIDAVIVATSDNWHSQISIDAMRKGKAVYSEKPMVHKISQGLEEIRVQKETKAVFQVGSQRVSSIAYRKAKEMYEAGAIGKINSIEASFNRQSALGAWQYTIPSDGNIQNVDWSRYQANADVKHDFDPKRFFRWRNYREYGTGVAGDLFVHLLTGIHFITGSKGPESIYSIGDLTYWKDGRNVPDVMSAVIHYGETKEHPSFQVTLRVNFISGEGDYGTTKIIGSEGVIDLGGEGDSFSIRKSIMPEAPGIGGWDSLFTYTEAEQKKLLSEYNQRWTKAQQESPTIDPITYRAPEGYNSSNDHFANFIEAIRTGKPVIEDAVFGFRAAAPALACNDSYFQKKVIHWDAENMKVV</sequence>
<dbReference type="Pfam" id="PF01408">
    <property type="entry name" value="GFO_IDH_MocA"/>
    <property type="match status" value="1"/>
</dbReference>
<protein>
    <submittedName>
        <fullName evidence="4">Gfo/Idh/MocA family oxidoreductase</fullName>
    </submittedName>
</protein>
<dbReference type="Gene3D" id="3.40.50.720">
    <property type="entry name" value="NAD(P)-binding Rossmann-like Domain"/>
    <property type="match status" value="1"/>
</dbReference>
<dbReference type="EMBL" id="JBHTHZ010000014">
    <property type="protein sequence ID" value="MFD0795199.1"/>
    <property type="molecule type" value="Genomic_DNA"/>
</dbReference>
<dbReference type="InterPro" id="IPR050463">
    <property type="entry name" value="Gfo/Idh/MocA_oxidrdct_glycsds"/>
</dbReference>
<dbReference type="PANTHER" id="PTHR43818:SF11">
    <property type="entry name" value="BCDNA.GH03377"/>
    <property type="match status" value="1"/>
</dbReference>
<keyword evidence="5" id="KW-1185">Reference proteome</keyword>
<dbReference type="PANTHER" id="PTHR43818">
    <property type="entry name" value="BCDNA.GH03377"/>
    <property type="match status" value="1"/>
</dbReference>
<evidence type="ECO:0000259" key="2">
    <source>
        <dbReference type="Pfam" id="PF01408"/>
    </source>
</evidence>
<accession>A0ABW3AXY8</accession>
<evidence type="ECO:0000313" key="4">
    <source>
        <dbReference type="EMBL" id="MFD0795199.1"/>
    </source>
</evidence>
<proteinExistence type="predicted"/>
<evidence type="ECO:0000259" key="3">
    <source>
        <dbReference type="Pfam" id="PF22725"/>
    </source>
</evidence>
<dbReference type="SUPFAM" id="SSF51735">
    <property type="entry name" value="NAD(P)-binding Rossmann-fold domains"/>
    <property type="match status" value="1"/>
</dbReference>
<dbReference type="Pfam" id="PF22725">
    <property type="entry name" value="GFO_IDH_MocA_C3"/>
    <property type="match status" value="1"/>
</dbReference>
<feature type="domain" description="GFO/IDH/MocA-like oxidoreductase" evidence="3">
    <location>
        <begin position="228"/>
        <end position="339"/>
    </location>
</feature>
<dbReference type="Gene3D" id="3.30.360.10">
    <property type="entry name" value="Dihydrodipicolinate Reductase, domain 2"/>
    <property type="match status" value="1"/>
</dbReference>
<name>A0ABW3AXY8_9SPHI</name>
<gene>
    <name evidence="4" type="ORF">ACFQZX_16370</name>
</gene>
<evidence type="ECO:0000313" key="5">
    <source>
        <dbReference type="Proteomes" id="UP001597010"/>
    </source>
</evidence>
<dbReference type="SUPFAM" id="SSF55347">
    <property type="entry name" value="Glyceraldehyde-3-phosphate dehydrogenase-like, C-terminal domain"/>
    <property type="match status" value="1"/>
</dbReference>
<dbReference type="Proteomes" id="UP001597010">
    <property type="component" value="Unassembled WGS sequence"/>
</dbReference>
<dbReference type="RefSeq" id="WP_377117366.1">
    <property type="nucleotide sequence ID" value="NZ_JBHTHZ010000014.1"/>
</dbReference>
<comment type="caution">
    <text evidence="4">The sequence shown here is derived from an EMBL/GenBank/DDBJ whole genome shotgun (WGS) entry which is preliminary data.</text>
</comment>
<dbReference type="InterPro" id="IPR055170">
    <property type="entry name" value="GFO_IDH_MocA-like_dom"/>
</dbReference>